<gene>
    <name evidence="1" type="ORF">BLL52_3288</name>
</gene>
<sequence length="170" mass="18229">MQEQPNTFAQHVAAAWREGVSMGVYAKTHGLAASTLYRWQQKLRQTKATAIDAVALTSSPEKPAVLEPITPELGQGKFIALRIQSIEPRGSAQSAVAPQKHRCATPTMVPVMPMTTTAPTTASPTRVAAVDNPIPPNCTLLLAGGIRLELPTRPEPHWLAALSHYAQAAH</sequence>
<reference evidence="1 2" key="1">
    <citation type="submission" date="2017-01" db="EMBL/GenBank/DDBJ databases">
        <title>Genome sequence of Rhodoferax antarcticus ANT.BR, a psychrophilic purple nonsulfur bacterium from an Antarctic microbial mat.</title>
        <authorList>
            <person name="Baker J."/>
            <person name="Riester C."/>
            <person name="Skinner B."/>
            <person name="Newell A."/>
            <person name="Swingley W."/>
            <person name="Madigan M."/>
            <person name="Jung D."/>
            <person name="Asao M."/>
            <person name="Chen M."/>
            <person name="Loughlin P."/>
            <person name="Pan H."/>
            <person name="Lin S."/>
            <person name="Li N."/>
            <person name="Shaw J."/>
            <person name="Prado M."/>
            <person name="Sherman C."/>
            <person name="Li X."/>
            <person name="Tang J."/>
            <person name="Blankenship R."/>
            <person name="Zhao T."/>
            <person name="Touchman J."/>
            <person name="Sattley M."/>
        </authorList>
    </citation>
    <scope>NUCLEOTIDE SEQUENCE [LARGE SCALE GENOMIC DNA]</scope>
    <source>
        <strain evidence="1 2">ANT.BR</strain>
    </source>
</reference>
<accession>A0A1Q8YAU2</accession>
<keyword evidence="2" id="KW-1185">Reference proteome</keyword>
<organism evidence="1 2">
    <name type="scientific">Rhodoferax antarcticus ANT.BR</name>
    <dbReference type="NCBI Taxonomy" id="1111071"/>
    <lineage>
        <taxon>Bacteria</taxon>
        <taxon>Pseudomonadati</taxon>
        <taxon>Pseudomonadota</taxon>
        <taxon>Betaproteobacteria</taxon>
        <taxon>Burkholderiales</taxon>
        <taxon>Comamonadaceae</taxon>
        <taxon>Rhodoferax</taxon>
    </lineage>
</organism>
<comment type="caution">
    <text evidence="1">The sequence shown here is derived from an EMBL/GenBank/DDBJ whole genome shotgun (WGS) entry which is preliminary data.</text>
</comment>
<dbReference type="NCBIfam" id="NF047593">
    <property type="entry name" value="IS66_ISAeme5_TnpA"/>
    <property type="match status" value="1"/>
</dbReference>
<evidence type="ECO:0000313" key="1">
    <source>
        <dbReference type="EMBL" id="OLP05164.1"/>
    </source>
</evidence>
<dbReference type="EMBL" id="MSYM01000017">
    <property type="protein sequence ID" value="OLP05164.1"/>
    <property type="molecule type" value="Genomic_DNA"/>
</dbReference>
<proteinExistence type="predicted"/>
<evidence type="ECO:0008006" key="3">
    <source>
        <dbReference type="Google" id="ProtNLM"/>
    </source>
</evidence>
<dbReference type="Proteomes" id="UP000185911">
    <property type="component" value="Unassembled WGS sequence"/>
</dbReference>
<name>A0A1Q8YAU2_9BURK</name>
<dbReference type="AlphaFoldDB" id="A0A1Q8YAU2"/>
<protein>
    <recommendedName>
        <fullName evidence="3">Transposase</fullName>
    </recommendedName>
</protein>
<evidence type="ECO:0000313" key="2">
    <source>
        <dbReference type="Proteomes" id="UP000185911"/>
    </source>
</evidence>